<evidence type="ECO:0000256" key="5">
    <source>
        <dbReference type="ARBA" id="ARBA00023211"/>
    </source>
</evidence>
<reference evidence="7 8" key="1">
    <citation type="submission" date="2023-11" db="EMBL/GenBank/DDBJ databases">
        <title>Halocaridina rubra genome assembly.</title>
        <authorList>
            <person name="Smith C."/>
        </authorList>
    </citation>
    <scope>NUCLEOTIDE SEQUENCE [LARGE SCALE GENOMIC DNA]</scope>
    <source>
        <strain evidence="7">EP-1</strain>
        <tissue evidence="7">Whole</tissue>
    </source>
</reference>
<evidence type="ECO:0000256" key="2">
    <source>
        <dbReference type="ARBA" id="ARBA00010331"/>
    </source>
</evidence>
<comment type="caution">
    <text evidence="7">The sequence shown here is derived from an EMBL/GenBank/DDBJ whole genome shotgun (WGS) entry which is preliminary data.</text>
</comment>
<keyword evidence="4" id="KW-0378">Hydrolase</keyword>
<dbReference type="InterPro" id="IPR038222">
    <property type="entry name" value="DHHA2_dom_sf"/>
</dbReference>
<dbReference type="GO" id="GO:0004309">
    <property type="term" value="F:exopolyphosphatase activity"/>
    <property type="evidence" value="ECO:0007669"/>
    <property type="project" value="TreeGrafter"/>
</dbReference>
<name>A0AAN8WU04_HALRR</name>
<protein>
    <recommendedName>
        <fullName evidence="6">DHHA2 domain-containing protein</fullName>
    </recommendedName>
</protein>
<keyword evidence="8" id="KW-1185">Reference proteome</keyword>
<dbReference type="SUPFAM" id="SSF64182">
    <property type="entry name" value="DHH phosphoesterases"/>
    <property type="match status" value="1"/>
</dbReference>
<dbReference type="InterPro" id="IPR004097">
    <property type="entry name" value="DHHA2"/>
</dbReference>
<dbReference type="PANTHER" id="PTHR12112:SF39">
    <property type="entry name" value="EG:152A3.5 PROTEIN (FBGN0003116_PN PROTEIN)"/>
    <property type="match status" value="1"/>
</dbReference>
<gene>
    <name evidence="7" type="ORF">SK128_024660</name>
</gene>
<dbReference type="SMART" id="SM01131">
    <property type="entry name" value="DHHA2"/>
    <property type="match status" value="1"/>
</dbReference>
<organism evidence="7 8">
    <name type="scientific">Halocaridina rubra</name>
    <name type="common">Hawaiian red shrimp</name>
    <dbReference type="NCBI Taxonomy" id="373956"/>
    <lineage>
        <taxon>Eukaryota</taxon>
        <taxon>Metazoa</taxon>
        <taxon>Ecdysozoa</taxon>
        <taxon>Arthropoda</taxon>
        <taxon>Crustacea</taxon>
        <taxon>Multicrustacea</taxon>
        <taxon>Malacostraca</taxon>
        <taxon>Eumalacostraca</taxon>
        <taxon>Eucarida</taxon>
        <taxon>Decapoda</taxon>
        <taxon>Pleocyemata</taxon>
        <taxon>Caridea</taxon>
        <taxon>Atyoidea</taxon>
        <taxon>Atyidae</taxon>
        <taxon>Halocaridina</taxon>
    </lineage>
</organism>
<comment type="cofactor">
    <cofactor evidence="1">
        <name>Mn(2+)</name>
        <dbReference type="ChEBI" id="CHEBI:29035"/>
    </cofactor>
</comment>
<evidence type="ECO:0000313" key="8">
    <source>
        <dbReference type="Proteomes" id="UP001381693"/>
    </source>
</evidence>
<dbReference type="InterPro" id="IPR001667">
    <property type="entry name" value="DDH_dom"/>
</dbReference>
<dbReference type="Gene3D" id="3.90.1640.10">
    <property type="entry name" value="inorganic pyrophosphatase (n-terminal core)"/>
    <property type="match status" value="1"/>
</dbReference>
<feature type="domain" description="DHHA2" evidence="6">
    <location>
        <begin position="224"/>
        <end position="366"/>
    </location>
</feature>
<dbReference type="Proteomes" id="UP001381693">
    <property type="component" value="Unassembled WGS sequence"/>
</dbReference>
<dbReference type="PANTHER" id="PTHR12112">
    <property type="entry name" value="BNIP - RELATED"/>
    <property type="match status" value="1"/>
</dbReference>
<dbReference type="EMBL" id="JAXCGZ010013558">
    <property type="protein sequence ID" value="KAK7072300.1"/>
    <property type="molecule type" value="Genomic_DNA"/>
</dbReference>
<evidence type="ECO:0000256" key="4">
    <source>
        <dbReference type="ARBA" id="ARBA00022801"/>
    </source>
</evidence>
<evidence type="ECO:0000313" key="7">
    <source>
        <dbReference type="EMBL" id="KAK7072300.1"/>
    </source>
</evidence>
<keyword evidence="3" id="KW-0479">Metal-binding</keyword>
<evidence type="ECO:0000256" key="1">
    <source>
        <dbReference type="ARBA" id="ARBA00001936"/>
    </source>
</evidence>
<dbReference type="Pfam" id="PF01368">
    <property type="entry name" value="DHH"/>
    <property type="match status" value="1"/>
</dbReference>
<accession>A0AAN8WU04</accession>
<dbReference type="Gene3D" id="3.10.310.20">
    <property type="entry name" value="DHHA2 domain"/>
    <property type="match status" value="1"/>
</dbReference>
<sequence length="371" mass="41299">MPNLLEYLREVKLKLVSSSCPKSLHIVMGNEACDLDSAVSSLVYAFLLHSLKVNDQINIVPILNIPRDDYELKTEVTYWLNQHSISSDHLVFRDILDSAVTCSGSVALTLVDHNVLSVQYRHLEPNVISILDHHQLERPNPQSVKDGMVIEMVGSCCTLVAEAMLNKYPSLLDDTTASLLYGTIVLDTVNLNEAAKRVTEKDVEMCRQLEKHLNSPVTCSTDIFQKLTTAKSNTAHLTSDQLLRKDVKIAENKIRVGVASIPMLAKEFLERPDVLEDMQQHSEKQHYDVLVIMGITLVGDNVRRDIAICSKDFELSMKMSQHLSSAGGGTLQLDAGTSQVEGCLAFKQGNHAASRKVVLPFVRDWLSLHNN</sequence>
<dbReference type="GO" id="GO:0005737">
    <property type="term" value="C:cytoplasm"/>
    <property type="evidence" value="ECO:0007669"/>
    <property type="project" value="InterPro"/>
</dbReference>
<evidence type="ECO:0000259" key="6">
    <source>
        <dbReference type="SMART" id="SM01131"/>
    </source>
</evidence>
<proteinExistence type="inferred from homology"/>
<keyword evidence="5" id="KW-0464">Manganese</keyword>
<dbReference type="AlphaFoldDB" id="A0AAN8WU04"/>
<dbReference type="InterPro" id="IPR038763">
    <property type="entry name" value="DHH_sf"/>
</dbReference>
<dbReference type="Pfam" id="PF02833">
    <property type="entry name" value="DHHA2"/>
    <property type="match status" value="1"/>
</dbReference>
<comment type="similarity">
    <text evidence="2">Belongs to the PPase class C family. Prune subfamily.</text>
</comment>
<dbReference type="GO" id="GO:0046872">
    <property type="term" value="F:metal ion binding"/>
    <property type="evidence" value="ECO:0007669"/>
    <property type="project" value="UniProtKB-KW"/>
</dbReference>
<evidence type="ECO:0000256" key="3">
    <source>
        <dbReference type="ARBA" id="ARBA00022723"/>
    </source>
</evidence>